<sequence length="210" mass="23048">MEVHGGADTHLQPMEEPMPEQVDMPPRKQQPVESPHGSRNGCWWRGAHKGAAFQAGTVASGGTHTGAVPKELWEGPMLEKGKNMRKENVDSGIEGILSRFANNTKLCAESLCWTEGMPSRAVNLMKFNKAKYIVLHMGWGNAKHKHKVGGEQTEGNLAEKDLGVVAEKKLRLIWQCASVAQKAKRILGCIKTSLASRLRKETLPLCSALM</sequence>
<evidence type="ECO:0000313" key="2">
    <source>
        <dbReference type="EMBL" id="KAJ7403836.1"/>
    </source>
</evidence>
<name>A0ABQ9CPK7_9PASS</name>
<dbReference type="Proteomes" id="UP001145742">
    <property type="component" value="Unassembled WGS sequence"/>
</dbReference>
<feature type="region of interest" description="Disordered" evidence="1">
    <location>
        <begin position="1"/>
        <end position="40"/>
    </location>
</feature>
<keyword evidence="3" id="KW-1185">Reference proteome</keyword>
<protein>
    <submittedName>
        <fullName evidence="2">Rna-directed dna polymerase from mobile element jockey-like</fullName>
    </submittedName>
</protein>
<gene>
    <name evidence="2" type="ORF">WISP_148997</name>
</gene>
<accession>A0ABQ9CPK7</accession>
<proteinExistence type="predicted"/>
<evidence type="ECO:0000313" key="3">
    <source>
        <dbReference type="Proteomes" id="UP001145742"/>
    </source>
</evidence>
<dbReference type="EMBL" id="WHWB01034803">
    <property type="protein sequence ID" value="KAJ7403836.1"/>
    <property type="molecule type" value="Genomic_DNA"/>
</dbReference>
<organism evidence="2 3">
    <name type="scientific">Willisornis vidua</name>
    <name type="common">Xingu scale-backed antbird</name>
    <dbReference type="NCBI Taxonomy" id="1566151"/>
    <lineage>
        <taxon>Eukaryota</taxon>
        <taxon>Metazoa</taxon>
        <taxon>Chordata</taxon>
        <taxon>Craniata</taxon>
        <taxon>Vertebrata</taxon>
        <taxon>Euteleostomi</taxon>
        <taxon>Archelosauria</taxon>
        <taxon>Archosauria</taxon>
        <taxon>Dinosauria</taxon>
        <taxon>Saurischia</taxon>
        <taxon>Theropoda</taxon>
        <taxon>Coelurosauria</taxon>
        <taxon>Aves</taxon>
        <taxon>Neognathae</taxon>
        <taxon>Neoaves</taxon>
        <taxon>Telluraves</taxon>
        <taxon>Australaves</taxon>
        <taxon>Passeriformes</taxon>
        <taxon>Thamnophilidae</taxon>
        <taxon>Willisornis</taxon>
    </lineage>
</organism>
<comment type="caution">
    <text evidence="2">The sequence shown here is derived from an EMBL/GenBank/DDBJ whole genome shotgun (WGS) entry which is preliminary data.</text>
</comment>
<reference evidence="2" key="1">
    <citation type="submission" date="2019-10" db="EMBL/GenBank/DDBJ databases">
        <authorList>
            <person name="Soares A.E.R."/>
            <person name="Aleixo A."/>
            <person name="Schneider P."/>
            <person name="Miyaki C.Y."/>
            <person name="Schneider M.P."/>
            <person name="Mello C."/>
            <person name="Vasconcelos A.T.R."/>
        </authorList>
    </citation>
    <scope>NUCLEOTIDE SEQUENCE</scope>
    <source>
        <tissue evidence="2">Muscle</tissue>
    </source>
</reference>
<evidence type="ECO:0000256" key="1">
    <source>
        <dbReference type="SAM" id="MobiDB-lite"/>
    </source>
</evidence>